<keyword evidence="4" id="KW-0206">Cytoskeleton</keyword>
<keyword evidence="2" id="KW-0963">Cytoplasm</keyword>
<dbReference type="Proteomes" id="UP001642540">
    <property type="component" value="Unassembled WGS sequence"/>
</dbReference>
<evidence type="ECO:0000313" key="10">
    <source>
        <dbReference type="Proteomes" id="UP001642540"/>
    </source>
</evidence>
<protein>
    <recommendedName>
        <fullName evidence="7">B9 domain-containing protein 1</fullName>
    </recommendedName>
</protein>
<feature type="compositionally biased region" description="Polar residues" evidence="8">
    <location>
        <begin position="10"/>
        <end position="22"/>
    </location>
</feature>
<feature type="region of interest" description="Disordered" evidence="8">
    <location>
        <begin position="1"/>
        <end position="42"/>
    </location>
</feature>
<dbReference type="Pfam" id="PF07162">
    <property type="entry name" value="B9-C2"/>
    <property type="match status" value="1"/>
</dbReference>
<organism evidence="9 10">
    <name type="scientific">Orchesella dallaii</name>
    <dbReference type="NCBI Taxonomy" id="48710"/>
    <lineage>
        <taxon>Eukaryota</taxon>
        <taxon>Metazoa</taxon>
        <taxon>Ecdysozoa</taxon>
        <taxon>Arthropoda</taxon>
        <taxon>Hexapoda</taxon>
        <taxon>Collembola</taxon>
        <taxon>Entomobryomorpha</taxon>
        <taxon>Entomobryoidea</taxon>
        <taxon>Orchesellidae</taxon>
        <taxon>Orchesellinae</taxon>
        <taxon>Orchesella</taxon>
    </lineage>
</organism>
<keyword evidence="3" id="KW-0970">Cilium biogenesis/degradation</keyword>
<dbReference type="PANTHER" id="PTHR12968">
    <property type="entry name" value="B9 DOMAIN-CONTAINING"/>
    <property type="match status" value="1"/>
</dbReference>
<dbReference type="EMBL" id="CAXLJM020000025">
    <property type="protein sequence ID" value="CAL8092572.1"/>
    <property type="molecule type" value="Genomic_DNA"/>
</dbReference>
<proteinExistence type="inferred from homology"/>
<dbReference type="PROSITE" id="PS51381">
    <property type="entry name" value="C2_B9"/>
    <property type="match status" value="1"/>
</dbReference>
<evidence type="ECO:0000256" key="6">
    <source>
        <dbReference type="ARBA" id="ARBA00038411"/>
    </source>
</evidence>
<evidence type="ECO:0000256" key="8">
    <source>
        <dbReference type="SAM" id="MobiDB-lite"/>
    </source>
</evidence>
<evidence type="ECO:0000256" key="5">
    <source>
        <dbReference type="ARBA" id="ARBA00023273"/>
    </source>
</evidence>
<evidence type="ECO:0000256" key="3">
    <source>
        <dbReference type="ARBA" id="ARBA00022794"/>
    </source>
</evidence>
<evidence type="ECO:0000256" key="4">
    <source>
        <dbReference type="ARBA" id="ARBA00023212"/>
    </source>
</evidence>
<dbReference type="PANTHER" id="PTHR12968:SF1">
    <property type="entry name" value="B9 DOMAIN-CONTAINING PROTEIN 1"/>
    <property type="match status" value="1"/>
</dbReference>
<evidence type="ECO:0000256" key="1">
    <source>
        <dbReference type="ARBA" id="ARBA00004120"/>
    </source>
</evidence>
<sequence>MMESARDIEGNNTTFDSMMSNSGLGGDRKSRHTKDKQAIISSASSSSVPTSFLLSVIGRIESAQIFGVDDVYCKYNLAFGNDWTITSGMEEGISQITMKDDDGNFVWNFPLEVTFKSCNPHGWPQLVISVYGSDFLGNHVARGYGSVYLPTCHGSYVKTIPLFVPESSSFLQKISAWLMGRQPEFVDPKLLAQSEGRQVVRVQSNGYVVVKFEVVMKDIKKLGFLTSSKTITENYE</sequence>
<evidence type="ECO:0000256" key="7">
    <source>
        <dbReference type="ARBA" id="ARBA00039274"/>
    </source>
</evidence>
<keyword evidence="10" id="KW-1185">Reference proteome</keyword>
<gene>
    <name evidence="9" type="ORF">ODALV1_LOCUS8263</name>
</gene>
<keyword evidence="5" id="KW-0966">Cell projection</keyword>
<reference evidence="9 10" key="1">
    <citation type="submission" date="2024-08" db="EMBL/GenBank/DDBJ databases">
        <authorList>
            <person name="Cucini C."/>
            <person name="Frati F."/>
        </authorList>
    </citation>
    <scope>NUCLEOTIDE SEQUENCE [LARGE SCALE GENOMIC DNA]</scope>
</reference>
<evidence type="ECO:0000313" key="9">
    <source>
        <dbReference type="EMBL" id="CAL8092572.1"/>
    </source>
</evidence>
<accession>A0ABP1Q7S6</accession>
<name>A0ABP1Q7S6_9HEXA</name>
<comment type="similarity">
    <text evidence="6">Belongs to the B9D family.</text>
</comment>
<comment type="caution">
    <text evidence="9">The sequence shown here is derived from an EMBL/GenBank/DDBJ whole genome shotgun (WGS) entry which is preliminary data.</text>
</comment>
<dbReference type="InterPro" id="IPR010796">
    <property type="entry name" value="C2_B9-type_dom"/>
</dbReference>
<comment type="subcellular location">
    <subcellularLocation>
        <location evidence="1">Cytoplasm</location>
        <location evidence="1">Cytoskeleton</location>
        <location evidence="1">Cilium basal body</location>
    </subcellularLocation>
</comment>
<evidence type="ECO:0000256" key="2">
    <source>
        <dbReference type="ARBA" id="ARBA00022490"/>
    </source>
</evidence>